<accession>W7JTW7</accession>
<dbReference type="Pfam" id="PF12352">
    <property type="entry name" value="V-SNARE_C"/>
    <property type="match status" value="1"/>
</dbReference>
<dbReference type="AlphaFoldDB" id="W7JTW7"/>
<evidence type="ECO:0000313" key="2">
    <source>
        <dbReference type="Proteomes" id="UP000030673"/>
    </source>
</evidence>
<dbReference type="InterPro" id="IPR059162">
    <property type="entry name" value="RIIAD1"/>
</dbReference>
<dbReference type="Proteomes" id="UP000030673">
    <property type="component" value="Unassembled WGS sequence"/>
</dbReference>
<keyword evidence="2" id="KW-1185">Reference proteome</keyword>
<evidence type="ECO:0000313" key="1">
    <source>
        <dbReference type="EMBL" id="EWC88156.1"/>
    </source>
</evidence>
<organism evidence="1 2">
    <name type="scientific">Plasmodium falciparum (isolate NF54)</name>
    <dbReference type="NCBI Taxonomy" id="5843"/>
    <lineage>
        <taxon>Eukaryota</taxon>
        <taxon>Sar</taxon>
        <taxon>Alveolata</taxon>
        <taxon>Apicomplexa</taxon>
        <taxon>Aconoidasida</taxon>
        <taxon>Haemosporida</taxon>
        <taxon>Plasmodiidae</taxon>
        <taxon>Plasmodium</taxon>
        <taxon>Plasmodium (Laverania)</taxon>
    </lineage>
</organism>
<gene>
    <name evidence="1" type="ORF">PFNF54_03075</name>
</gene>
<proteinExistence type="predicted"/>
<reference evidence="1 2" key="1">
    <citation type="submission" date="2013-02" db="EMBL/GenBank/DDBJ databases">
        <title>The Genome Sequence of Plasmodium falciparum NF54.</title>
        <authorList>
            <consortium name="The Broad Institute Genome Sequencing Platform"/>
            <consortium name="The Broad Institute Genome Sequencing Center for Infectious Disease"/>
            <person name="Neafsey D."/>
            <person name="Cheeseman I."/>
            <person name="Volkman S."/>
            <person name="Adams J."/>
            <person name="Walker B."/>
            <person name="Young S.K."/>
            <person name="Zeng Q."/>
            <person name="Gargeya S."/>
            <person name="Fitzgerald M."/>
            <person name="Haas B."/>
            <person name="Abouelleil A."/>
            <person name="Alvarado L."/>
            <person name="Arachchi H.M."/>
            <person name="Berlin A.M."/>
            <person name="Chapman S.B."/>
            <person name="Dewar J."/>
            <person name="Goldberg J."/>
            <person name="Griggs A."/>
            <person name="Gujja S."/>
            <person name="Hansen M."/>
            <person name="Howarth C."/>
            <person name="Imamovic A."/>
            <person name="Larimer J."/>
            <person name="McCowan C."/>
            <person name="Murphy C."/>
            <person name="Neiman D."/>
            <person name="Pearson M."/>
            <person name="Priest M."/>
            <person name="Roberts A."/>
            <person name="Saif S."/>
            <person name="Shea T."/>
            <person name="Sisk P."/>
            <person name="Sykes S."/>
            <person name="Wortman J."/>
            <person name="Nusbaum C."/>
            <person name="Birren B."/>
        </authorList>
    </citation>
    <scope>NUCLEOTIDE SEQUENCE [LARGE SCALE GENOMIC DNA]</scope>
    <source>
        <strain evidence="1 2">NF54</strain>
    </source>
</reference>
<dbReference type="EMBL" id="KE123833">
    <property type="protein sequence ID" value="EWC88156.1"/>
    <property type="molecule type" value="Genomic_DNA"/>
</dbReference>
<dbReference type="OMA" id="ENVIWER"/>
<dbReference type="SUPFAM" id="SSF47391">
    <property type="entry name" value="Dimerization-anchoring domain of cAMP-dependent PK regulatory subunit"/>
    <property type="match status" value="1"/>
</dbReference>
<sequence length="384" mass="45636">MNKKYEPILDNELLSSNNENENFVNSKKKDNENDKIQDTSLNNIYGKIVKIRKELEKSYNLFYSYNLIVSNNKEHDPNSPYNNVYARSDIININNNTKNNLTLNKINALTNSFYMNVQTLKNTYSFINTNNVNNKIINNDNIIWERRIETLSNEANSYIKTLDNIYKTNLKQSEMKNNKKSNYTKSNKRHDGDDAINYLHKENEILKQVEDHLNIFHVQGMNTLNMLRKQNKFLKNVRKKVIDMYNYVGLSSSLVDTIKKAHKQNLIIVIVGIILKMINDQIKINEHISFEKIQDHEKEEKKKIFLFNLSDNQKKQIENLKINKIIQNEMYLKKNKILKYIIHIFISDILKEKPNDVYDYASNYFTQPQFKMYILEKLKLRINK</sequence>
<protein>
    <submittedName>
        <fullName evidence="1">Uncharacterized protein</fullName>
    </submittedName>
</protein>
<name>W7JTW7_PLAFO</name>
<dbReference type="CDD" id="cd22971">
    <property type="entry name" value="DD_RIIAD1"/>
    <property type="match status" value="1"/>
</dbReference>